<keyword evidence="3 9" id="KW-0436">Ligase</keyword>
<evidence type="ECO:0000313" key="16">
    <source>
        <dbReference type="Proteomes" id="UP001214992"/>
    </source>
</evidence>
<feature type="domain" description="Methionyl/Valyl/Leucyl/Isoleucyl-tRNA synthetase anticodon-binding" evidence="12">
    <location>
        <begin position="697"/>
        <end position="817"/>
    </location>
</feature>
<dbReference type="InterPro" id="IPR009080">
    <property type="entry name" value="tRNAsynth_Ia_anticodon-bd"/>
</dbReference>
<dbReference type="EMBL" id="CP110496">
    <property type="protein sequence ID" value="WDI78715.1"/>
    <property type="molecule type" value="Genomic_DNA"/>
</dbReference>
<evidence type="ECO:0000256" key="3">
    <source>
        <dbReference type="ARBA" id="ARBA00022598"/>
    </source>
</evidence>
<feature type="short sequence motif" description="'KMSKS' region" evidence="9">
    <location>
        <begin position="614"/>
        <end position="618"/>
    </location>
</feature>
<dbReference type="AlphaFoldDB" id="A0AAX3NA33"/>
<dbReference type="FunFam" id="3.40.50.620:FF:000003">
    <property type="entry name" value="Leucine--tRNA ligase"/>
    <property type="match status" value="1"/>
</dbReference>
<dbReference type="InterPro" id="IPR013155">
    <property type="entry name" value="M/V/L/I-tRNA-synth_anticd-bd"/>
</dbReference>
<dbReference type="SUPFAM" id="SSF52374">
    <property type="entry name" value="Nucleotidylyl transferase"/>
    <property type="match status" value="1"/>
</dbReference>
<dbReference type="Proteomes" id="UP001214992">
    <property type="component" value="Chromosome"/>
</dbReference>
<dbReference type="CDD" id="cd07958">
    <property type="entry name" value="Anticodon_Ia_Leu_BEm"/>
    <property type="match status" value="1"/>
</dbReference>
<dbReference type="InterPro" id="IPR002302">
    <property type="entry name" value="Leu-tRNA-ligase"/>
</dbReference>
<evidence type="ECO:0000256" key="1">
    <source>
        <dbReference type="ARBA" id="ARBA00005594"/>
    </source>
</evidence>
<feature type="short sequence motif" description="'HIGH' region" evidence="9">
    <location>
        <begin position="42"/>
        <end position="52"/>
    </location>
</feature>
<dbReference type="GO" id="GO:0005524">
    <property type="term" value="F:ATP binding"/>
    <property type="evidence" value="ECO:0007669"/>
    <property type="project" value="UniProtKB-UniRule"/>
</dbReference>
<keyword evidence="4 9" id="KW-0547">Nucleotide-binding</keyword>
<evidence type="ECO:0000313" key="15">
    <source>
        <dbReference type="EMBL" id="WDI78715.1"/>
    </source>
</evidence>
<dbReference type="SUPFAM" id="SSF50677">
    <property type="entry name" value="ValRS/IleRS/LeuRS editing domain"/>
    <property type="match status" value="1"/>
</dbReference>
<evidence type="ECO:0000256" key="6">
    <source>
        <dbReference type="ARBA" id="ARBA00022917"/>
    </source>
</evidence>
<dbReference type="EC" id="6.1.1.4" evidence="9"/>
<dbReference type="Pfam" id="PF13603">
    <property type="entry name" value="tRNA-synt_1_2"/>
    <property type="match status" value="1"/>
</dbReference>
<protein>
    <recommendedName>
        <fullName evidence="9">Leucine--tRNA ligase</fullName>
        <ecNumber evidence="9">6.1.1.4</ecNumber>
    </recommendedName>
    <alternativeName>
        <fullName evidence="9">Leucyl-tRNA synthetase</fullName>
        <shortName evidence="9">LeuRS</shortName>
    </alternativeName>
</protein>
<dbReference type="Pfam" id="PF09334">
    <property type="entry name" value="tRNA-synt_1g"/>
    <property type="match status" value="1"/>
</dbReference>
<reference evidence="15" key="1">
    <citation type="submission" date="2022-11" db="EMBL/GenBank/DDBJ databases">
        <title>Genomic comparisons reveal selection pressure and functional variation between nutritional endosymbionts of cave-adapted and epigean Hawaiian planthoppers.</title>
        <authorList>
            <person name="Gossett J.M."/>
            <person name="Porter M.L."/>
            <person name="Vasquez Y."/>
            <person name="Bennett G.M."/>
            <person name="Chong R.A."/>
        </authorList>
    </citation>
    <scope>NUCLEOTIDE SEQUENCE</scope>
    <source>
        <strain evidence="15">OPOL2</strain>
    </source>
</reference>
<keyword evidence="5 9" id="KW-0067">ATP-binding</keyword>
<dbReference type="InterPro" id="IPR025709">
    <property type="entry name" value="Leu_tRNA-synth_edit"/>
</dbReference>
<comment type="subcellular location">
    <subcellularLocation>
        <location evidence="9">Cytoplasm</location>
    </subcellularLocation>
</comment>
<dbReference type="CDD" id="cd00812">
    <property type="entry name" value="LeuRS_core"/>
    <property type="match status" value="1"/>
</dbReference>
<dbReference type="PRINTS" id="PR00985">
    <property type="entry name" value="TRNASYNTHLEU"/>
</dbReference>
<evidence type="ECO:0000256" key="8">
    <source>
        <dbReference type="ARBA" id="ARBA00047469"/>
    </source>
</evidence>
<gene>
    <name evidence="9 15" type="primary">leuS</name>
    <name evidence="15" type="ORF">ONB71_01065</name>
</gene>
<dbReference type="SUPFAM" id="SSF47323">
    <property type="entry name" value="Anticodon-binding domain of a subclass of class I aminoacyl-tRNA synthetases"/>
    <property type="match status" value="1"/>
</dbReference>
<dbReference type="GO" id="GO:0004823">
    <property type="term" value="F:leucine-tRNA ligase activity"/>
    <property type="evidence" value="ECO:0007669"/>
    <property type="project" value="UniProtKB-UniRule"/>
</dbReference>
<dbReference type="HAMAP" id="MF_00049_B">
    <property type="entry name" value="Leu_tRNA_synth_B"/>
    <property type="match status" value="1"/>
</dbReference>
<organism evidence="15 16">
    <name type="scientific">Candidatus Purcelliella pentastirinorum</name>
    <dbReference type="NCBI Taxonomy" id="472834"/>
    <lineage>
        <taxon>Bacteria</taxon>
        <taxon>Pseudomonadati</taxon>
        <taxon>Pseudomonadota</taxon>
        <taxon>Gammaproteobacteria</taxon>
        <taxon>Enterobacterales</taxon>
        <taxon>Enterobacteriaceae</taxon>
        <taxon>Candidatus Purcelliella</taxon>
    </lineage>
</organism>
<dbReference type="Gene3D" id="3.10.20.590">
    <property type="match status" value="1"/>
</dbReference>
<evidence type="ECO:0000256" key="9">
    <source>
        <dbReference type="HAMAP-Rule" id="MF_00049"/>
    </source>
</evidence>
<evidence type="ECO:0000259" key="14">
    <source>
        <dbReference type="Pfam" id="PF13603"/>
    </source>
</evidence>
<keyword evidence="2 9" id="KW-0963">Cytoplasm</keyword>
<keyword evidence="7 9" id="KW-0030">Aminoacyl-tRNA synthetase</keyword>
<dbReference type="GO" id="GO:0006429">
    <property type="term" value="P:leucyl-tRNA aminoacylation"/>
    <property type="evidence" value="ECO:0007669"/>
    <property type="project" value="UniProtKB-UniRule"/>
</dbReference>
<dbReference type="FunFam" id="2.20.28.290:FF:000001">
    <property type="entry name" value="Leucine--tRNA ligase"/>
    <property type="match status" value="1"/>
</dbReference>
<evidence type="ECO:0000256" key="7">
    <source>
        <dbReference type="ARBA" id="ARBA00023146"/>
    </source>
</evidence>
<evidence type="ECO:0000256" key="10">
    <source>
        <dbReference type="RuleBase" id="RU363035"/>
    </source>
</evidence>
<dbReference type="InterPro" id="IPR009008">
    <property type="entry name" value="Val/Leu/Ile-tRNA-synth_edit"/>
</dbReference>
<evidence type="ECO:0000259" key="13">
    <source>
        <dbReference type="Pfam" id="PF09334"/>
    </source>
</evidence>
<evidence type="ECO:0000256" key="4">
    <source>
        <dbReference type="ARBA" id="ARBA00022741"/>
    </source>
</evidence>
<dbReference type="Gene3D" id="1.10.730.10">
    <property type="entry name" value="Isoleucyl-tRNA Synthetase, Domain 1"/>
    <property type="match status" value="1"/>
</dbReference>
<sequence length="853" mass="102288">MKKIYNHKKIEKFVQNFWNKKETFITKEDKYTEKYYCLSMIPYPSGSLHMGHIRNYTIGDVIARYQRMLGKNVLHPIGWDAFGLPAENAAIKNNKKPSDWTYQNIKKMKKQLKSLGYSYDWKRELITCKPEYYKWEQWFFIKLYKNGLIYKKKSLVNWCKNDETVLANEQVINGKCWRCDEKIIQKRISQWFLKITKYAEELFSELKNLTLWPEKVKIMQRNWIGRTKGLEICFKILKNNKKIKIFITNPNLLRNYIYINISIRHKLTKYLSKHNILISKFVNKYKNYIKFIDDSSKNNIYGINTNLFAINPINKNKIPIWISNFDVTDYNDYAKICIPNNNKNDYLFAKKYNIFLNYLTKVKCLDNQLIYKKNKLYNFNDINNLKINKLDKSIKYILLTTKQGIKKIKYKLRDWNISRQRYWGTPIPIAISKSGEIKTVPENKLPIILPENIKIGKEIEKFKLKYEPNEIEINKEKFFLEKDTLDTFFESSWYYARYTCPNYKKGMLDSKMSNYWLPIDYYIGGIEHATMHLLYFRFYHKLLRDFGFVKTSEPAKRLLCQGMVISDTFYYINKNNKRIWISPEDVIIERNKAGKITNIKHIYGKKIIYDGKKKMSKSKNNGINPEKIIKKYGADTIRLFIMFAAPIDMPLDWNESGIIGMSRFLHRFWKIVFKYKKHKYKTSIITYFNVDIKSFFEQKLYKTINKVSEDIEVKQNFNTAISSIMKLINELIKIFDHIIQNKKFIKKTITIILKMLYPFTPHFCFILWKEIHGSYDIEKTKWPIICKKKIICENFIVIIQINGKKRGIINISNKLNNKKIKEMAINKMYKLLYNKKIKRTIYIPKKIFNIVTN</sequence>
<name>A0AAX3NA33_9ENTR</name>
<dbReference type="InterPro" id="IPR001412">
    <property type="entry name" value="aa-tRNA-synth_I_CS"/>
</dbReference>
<feature type="binding site" evidence="9">
    <location>
        <position position="617"/>
    </location>
    <ligand>
        <name>ATP</name>
        <dbReference type="ChEBI" id="CHEBI:30616"/>
    </ligand>
</feature>
<evidence type="ECO:0000259" key="12">
    <source>
        <dbReference type="Pfam" id="PF08264"/>
    </source>
</evidence>
<dbReference type="FunFam" id="1.10.730.10:FF:000002">
    <property type="entry name" value="Leucine--tRNA ligase"/>
    <property type="match status" value="1"/>
</dbReference>
<dbReference type="PANTHER" id="PTHR43740">
    <property type="entry name" value="LEUCYL-TRNA SYNTHETASE"/>
    <property type="match status" value="1"/>
</dbReference>
<feature type="domain" description="Leucyl-tRNA synthetase editing" evidence="14">
    <location>
        <begin position="221"/>
        <end position="394"/>
    </location>
</feature>
<dbReference type="InterPro" id="IPR014729">
    <property type="entry name" value="Rossmann-like_a/b/a_fold"/>
</dbReference>
<keyword evidence="6 9" id="KW-0648">Protein biosynthesis</keyword>
<dbReference type="PROSITE" id="PS00178">
    <property type="entry name" value="AA_TRNA_LIGASE_I"/>
    <property type="match status" value="1"/>
</dbReference>
<comment type="catalytic activity">
    <reaction evidence="8 9">
        <text>tRNA(Leu) + L-leucine + ATP = L-leucyl-tRNA(Leu) + AMP + diphosphate</text>
        <dbReference type="Rhea" id="RHEA:11688"/>
        <dbReference type="Rhea" id="RHEA-COMP:9613"/>
        <dbReference type="Rhea" id="RHEA-COMP:9622"/>
        <dbReference type="ChEBI" id="CHEBI:30616"/>
        <dbReference type="ChEBI" id="CHEBI:33019"/>
        <dbReference type="ChEBI" id="CHEBI:57427"/>
        <dbReference type="ChEBI" id="CHEBI:78442"/>
        <dbReference type="ChEBI" id="CHEBI:78494"/>
        <dbReference type="ChEBI" id="CHEBI:456215"/>
        <dbReference type="EC" id="6.1.1.4"/>
    </reaction>
</comment>
<dbReference type="RefSeq" id="WP_274360741.1">
    <property type="nucleotide sequence ID" value="NZ_CP110496.1"/>
</dbReference>
<accession>A0AAX3NA33</accession>
<feature type="domain" description="Aminoacyl-tRNA synthetase class Ia" evidence="11">
    <location>
        <begin position="600"/>
        <end position="644"/>
    </location>
</feature>
<evidence type="ECO:0000256" key="5">
    <source>
        <dbReference type="ARBA" id="ARBA00022840"/>
    </source>
</evidence>
<dbReference type="InterPro" id="IPR002300">
    <property type="entry name" value="aa-tRNA-synth_Ia"/>
</dbReference>
<comment type="similarity">
    <text evidence="1 9 10">Belongs to the class-I aminoacyl-tRNA synthetase family.</text>
</comment>
<dbReference type="Gene3D" id="2.20.28.290">
    <property type="match status" value="1"/>
</dbReference>
<dbReference type="NCBIfam" id="TIGR00396">
    <property type="entry name" value="leuS_bact"/>
    <property type="match status" value="1"/>
</dbReference>
<dbReference type="Gene3D" id="3.40.50.620">
    <property type="entry name" value="HUPs"/>
    <property type="match status" value="2"/>
</dbReference>
<feature type="domain" description="Methionyl/Leucyl tRNA synthetase" evidence="13">
    <location>
        <begin position="39"/>
        <end position="181"/>
    </location>
</feature>
<dbReference type="Pfam" id="PF08264">
    <property type="entry name" value="Anticodon_1"/>
    <property type="match status" value="1"/>
</dbReference>
<proteinExistence type="inferred from homology"/>
<dbReference type="PANTHER" id="PTHR43740:SF2">
    <property type="entry name" value="LEUCINE--TRNA LIGASE, MITOCHONDRIAL"/>
    <property type="match status" value="1"/>
</dbReference>
<evidence type="ECO:0000259" key="11">
    <source>
        <dbReference type="Pfam" id="PF00133"/>
    </source>
</evidence>
<dbReference type="GO" id="GO:0005829">
    <property type="term" value="C:cytosol"/>
    <property type="evidence" value="ECO:0007669"/>
    <property type="project" value="TreeGrafter"/>
</dbReference>
<dbReference type="GO" id="GO:0002161">
    <property type="term" value="F:aminoacyl-tRNA deacylase activity"/>
    <property type="evidence" value="ECO:0007669"/>
    <property type="project" value="InterPro"/>
</dbReference>
<evidence type="ECO:0000256" key="2">
    <source>
        <dbReference type="ARBA" id="ARBA00022490"/>
    </source>
</evidence>
<dbReference type="InterPro" id="IPR015413">
    <property type="entry name" value="Methionyl/Leucyl_tRNA_Synth"/>
</dbReference>
<dbReference type="Pfam" id="PF00133">
    <property type="entry name" value="tRNA-synt_1"/>
    <property type="match status" value="1"/>
</dbReference>